<dbReference type="OrthoDB" id="2018467at2759"/>
<evidence type="ECO:0000259" key="9">
    <source>
        <dbReference type="Pfam" id="PF25019"/>
    </source>
</evidence>
<dbReference type="Pfam" id="PF18052">
    <property type="entry name" value="Rx_N"/>
    <property type="match status" value="1"/>
</dbReference>
<dbReference type="GO" id="GO:0043531">
    <property type="term" value="F:ADP binding"/>
    <property type="evidence" value="ECO:0007669"/>
    <property type="project" value="InterPro"/>
</dbReference>
<name>A0A2P6S8A2_ROSCH</name>
<dbReference type="Gramene" id="PRQ54918">
    <property type="protein sequence ID" value="PRQ54918"/>
    <property type="gene ID" value="RchiOBHm_Chr1g0318931"/>
</dbReference>
<dbReference type="InterPro" id="IPR027417">
    <property type="entry name" value="P-loop_NTPase"/>
</dbReference>
<sequence>MALAVVGGAFLSSFLNVLFDRMASRQFVDFFRRKRLTNSTELLEELTSKLQSVNSVLDDAEEKQIRNPAVKKWLDELKDAIYATGNVLDEVNTEALRLKVEGKAEKKDNIWGDYLNSNSVDEFDKNLEPKIKDILHRLELLACKKQVLDLKEGVVVRPQVRLPATSLVEEHRVYGRDDDKEEIIQLLLSQDASGNKVGVIPIVGMGGIGKTTLAQLVYNDDRVKMIGKTAPASNFDIQAWISVSEEFDVVKITQTIHGAVITGQTCGVTDLNLLQVQVKDALAGKKFLIVLDDVWNENYALWDVLKGPFQSGAQGSKIIITTRNQGVASVMGTLPTHHLKQLSEGDCWDLFARHAFENANVGEHPHLEVIGREIVRKCKGLPLAAKSLGGLLRSELNPKQWEMILNSDIWELSAKESNILPALWLSYQYLSSDLKRCFAYCSIFPKGYEFTKSELVSLWMAEDLLQPVRRKTMEQVGEGYFDTLISRSFFQLSSAHNQSIFTMHDLINDLAKFVLGEFCVRLEDYDSLEFPNKIRHLSYLKTGVHEFEYLGCLLGTKNLHTLLALPLQLPSHGKPYMTSKLHHFALKRLKYLRVLILSNCDVGQFLLSINLLKHLRYLDLSRTPIKELPDTVCKLYNLQTLLLLDCKDLTQLPPNLGSLINLRRLDIRGSNIKKMPTGMGKLKDLQLQSDFVLVVDNSGKNIENLKEPHLGKSLCISKLTQAVLDGNALEDNMISDKEFLTQLALTWEGNTGDSGKDEEVLRKLKPHSNLKELTIDSYGHTSFPDWLGSVSFCNLTSITLADCKSCLHLPPFGQLHSLIQLCLTGLDAVELIGAEFFGSVPKPFISLKVLSFINMMGWREWSYTGGNEESGTFPDLRKLHLNSCPKLTGMLPLDSIPNLESLELQDLELVTGSLSQKSEYLKLLSLCTLKILECPNFQCFPNEGMDAPRLTEMYIRTCKKLKSLPKEMHTSLPSLQNMILEDCPELESFPIGGLPPKLKTLEFDCTRKLLANQKQWGLPRLNFLRSLKLNFIGCDQRSSFPLELGVLPTYLTSLSFFNLPNVTTIKSKEFQNLYSLEKLFIGKCPNLTHLPEDGLPASLSHLGIEDCESLTVGDKLMTRNDFPKIAHIPLVTFDGRELQ</sequence>
<feature type="domain" description="Disease resistance N-terminal" evidence="7">
    <location>
        <begin position="10"/>
        <end position="104"/>
    </location>
</feature>
<evidence type="ECO:0000256" key="1">
    <source>
        <dbReference type="ARBA" id="ARBA00022614"/>
    </source>
</evidence>
<dbReference type="GO" id="GO:0051707">
    <property type="term" value="P:response to other organism"/>
    <property type="evidence" value="ECO:0007669"/>
    <property type="project" value="UniProtKB-ARBA"/>
</dbReference>
<dbReference type="GO" id="GO:0016787">
    <property type="term" value="F:hydrolase activity"/>
    <property type="evidence" value="ECO:0007669"/>
    <property type="project" value="UniProtKB-KW"/>
</dbReference>
<gene>
    <name evidence="10" type="ORF">RchiOBHm_Chr1g0318931</name>
</gene>
<dbReference type="InterPro" id="IPR002182">
    <property type="entry name" value="NB-ARC"/>
</dbReference>
<dbReference type="EMBL" id="PDCK01000039">
    <property type="protein sequence ID" value="PRQ54918.1"/>
    <property type="molecule type" value="Genomic_DNA"/>
</dbReference>
<dbReference type="Proteomes" id="UP000238479">
    <property type="component" value="Chromosome 1"/>
</dbReference>
<dbReference type="GO" id="GO:0006952">
    <property type="term" value="P:defense response"/>
    <property type="evidence" value="ECO:0007669"/>
    <property type="project" value="UniProtKB-KW"/>
</dbReference>
<reference evidence="10 11" key="1">
    <citation type="journal article" date="2018" name="Nat. Genet.">
        <title>The Rosa genome provides new insights in the design of modern roses.</title>
        <authorList>
            <person name="Bendahmane M."/>
        </authorList>
    </citation>
    <scope>NUCLEOTIDE SEQUENCE [LARGE SCALE GENOMIC DNA]</scope>
    <source>
        <strain evidence="11">cv. Old Blush</strain>
    </source>
</reference>
<dbReference type="Pfam" id="PF23559">
    <property type="entry name" value="WHD_DRP"/>
    <property type="match status" value="1"/>
</dbReference>
<evidence type="ECO:0000313" key="10">
    <source>
        <dbReference type="EMBL" id="PRQ54918.1"/>
    </source>
</evidence>
<dbReference type="InterPro" id="IPR056789">
    <property type="entry name" value="LRR_R13L1-DRL21"/>
</dbReference>
<accession>A0A2P6S8A2</accession>
<evidence type="ECO:0000259" key="8">
    <source>
        <dbReference type="Pfam" id="PF23559"/>
    </source>
</evidence>
<dbReference type="InterPro" id="IPR058922">
    <property type="entry name" value="WHD_DRP"/>
</dbReference>
<dbReference type="PANTHER" id="PTHR36766">
    <property type="entry name" value="PLANT BROAD-SPECTRUM MILDEW RESISTANCE PROTEIN RPW8"/>
    <property type="match status" value="1"/>
</dbReference>
<dbReference type="Gene3D" id="1.20.5.4130">
    <property type="match status" value="1"/>
</dbReference>
<dbReference type="Pfam" id="PF00931">
    <property type="entry name" value="NB-ARC"/>
    <property type="match status" value="1"/>
</dbReference>
<dbReference type="InterPro" id="IPR041118">
    <property type="entry name" value="Rx_N"/>
</dbReference>
<keyword evidence="5" id="KW-0067">ATP-binding</keyword>
<dbReference type="PRINTS" id="PR00364">
    <property type="entry name" value="DISEASERSIST"/>
</dbReference>
<keyword evidence="3" id="KW-0547">Nucleotide-binding</keyword>
<comment type="caution">
    <text evidence="10">The sequence shown here is derived from an EMBL/GenBank/DDBJ whole genome shotgun (WGS) entry which is preliminary data.</text>
</comment>
<dbReference type="SUPFAM" id="SSF52540">
    <property type="entry name" value="P-loop containing nucleoside triphosphate hydrolases"/>
    <property type="match status" value="1"/>
</dbReference>
<dbReference type="FunFam" id="1.10.10.10:FF:000322">
    <property type="entry name" value="Probable disease resistance protein At1g63360"/>
    <property type="match status" value="1"/>
</dbReference>
<dbReference type="PANTHER" id="PTHR36766:SF51">
    <property type="entry name" value="DISEASE RESISTANCE RPP13-LIKE PROTEIN 1"/>
    <property type="match status" value="1"/>
</dbReference>
<feature type="domain" description="NB-ARC" evidence="6">
    <location>
        <begin position="177"/>
        <end position="358"/>
    </location>
</feature>
<dbReference type="GO" id="GO:0005524">
    <property type="term" value="F:ATP binding"/>
    <property type="evidence" value="ECO:0007669"/>
    <property type="project" value="UniProtKB-KW"/>
</dbReference>
<evidence type="ECO:0000256" key="4">
    <source>
        <dbReference type="ARBA" id="ARBA00022821"/>
    </source>
</evidence>
<feature type="domain" description="Disease resistance protein winged helix" evidence="8">
    <location>
        <begin position="443"/>
        <end position="511"/>
    </location>
</feature>
<dbReference type="Gene3D" id="3.40.50.300">
    <property type="entry name" value="P-loop containing nucleotide triphosphate hydrolases"/>
    <property type="match status" value="1"/>
</dbReference>
<evidence type="ECO:0000256" key="3">
    <source>
        <dbReference type="ARBA" id="ARBA00022741"/>
    </source>
</evidence>
<keyword evidence="1" id="KW-0433">Leucine-rich repeat</keyword>
<evidence type="ECO:0000259" key="7">
    <source>
        <dbReference type="Pfam" id="PF18052"/>
    </source>
</evidence>
<dbReference type="InterPro" id="IPR032675">
    <property type="entry name" value="LRR_dom_sf"/>
</dbReference>
<keyword evidence="2" id="KW-0677">Repeat</keyword>
<organism evidence="10 11">
    <name type="scientific">Rosa chinensis</name>
    <name type="common">China rose</name>
    <dbReference type="NCBI Taxonomy" id="74649"/>
    <lineage>
        <taxon>Eukaryota</taxon>
        <taxon>Viridiplantae</taxon>
        <taxon>Streptophyta</taxon>
        <taxon>Embryophyta</taxon>
        <taxon>Tracheophyta</taxon>
        <taxon>Spermatophyta</taxon>
        <taxon>Magnoliopsida</taxon>
        <taxon>eudicotyledons</taxon>
        <taxon>Gunneridae</taxon>
        <taxon>Pentapetalae</taxon>
        <taxon>rosids</taxon>
        <taxon>fabids</taxon>
        <taxon>Rosales</taxon>
        <taxon>Rosaceae</taxon>
        <taxon>Rosoideae</taxon>
        <taxon>Rosoideae incertae sedis</taxon>
        <taxon>Rosa</taxon>
    </lineage>
</organism>
<dbReference type="SMART" id="SM00369">
    <property type="entry name" value="LRR_TYP"/>
    <property type="match status" value="2"/>
</dbReference>
<dbReference type="FunFam" id="3.40.50.300:FF:001091">
    <property type="entry name" value="Probable disease resistance protein At1g61300"/>
    <property type="match status" value="1"/>
</dbReference>
<keyword evidence="4" id="KW-0611">Plant defense</keyword>
<dbReference type="InterPro" id="IPR003591">
    <property type="entry name" value="Leu-rich_rpt_typical-subtyp"/>
</dbReference>
<keyword evidence="11" id="KW-1185">Reference proteome</keyword>
<dbReference type="SUPFAM" id="SSF52058">
    <property type="entry name" value="L domain-like"/>
    <property type="match status" value="2"/>
</dbReference>
<proteinExistence type="predicted"/>
<dbReference type="AlphaFoldDB" id="A0A2P6S8A2"/>
<dbReference type="InterPro" id="IPR036388">
    <property type="entry name" value="WH-like_DNA-bd_sf"/>
</dbReference>
<feature type="domain" description="R13L1/DRL21-like LRR repeat region" evidence="9">
    <location>
        <begin position="703"/>
        <end position="825"/>
    </location>
</feature>
<protein>
    <submittedName>
        <fullName evidence="10">Putative P-loop containing nucleoside triphosphate hydrolase, leucine-rich repeat domain, L</fullName>
    </submittedName>
</protein>
<keyword evidence="10" id="KW-0378">Hydrolase</keyword>
<evidence type="ECO:0000313" key="11">
    <source>
        <dbReference type="Proteomes" id="UP000238479"/>
    </source>
</evidence>
<dbReference type="Gene3D" id="3.80.10.10">
    <property type="entry name" value="Ribonuclease Inhibitor"/>
    <property type="match status" value="2"/>
</dbReference>
<dbReference type="OMA" id="LINCKET"/>
<dbReference type="Gene3D" id="1.10.8.430">
    <property type="entry name" value="Helical domain of apoptotic protease-activating factors"/>
    <property type="match status" value="1"/>
</dbReference>
<dbReference type="Pfam" id="PF25019">
    <property type="entry name" value="LRR_R13L1-DRL21"/>
    <property type="match status" value="1"/>
</dbReference>
<evidence type="ECO:0000256" key="2">
    <source>
        <dbReference type="ARBA" id="ARBA00022737"/>
    </source>
</evidence>
<dbReference type="Gene3D" id="1.10.10.10">
    <property type="entry name" value="Winged helix-like DNA-binding domain superfamily/Winged helix DNA-binding domain"/>
    <property type="match status" value="1"/>
</dbReference>
<evidence type="ECO:0000259" key="6">
    <source>
        <dbReference type="Pfam" id="PF00931"/>
    </source>
</evidence>
<evidence type="ECO:0000256" key="5">
    <source>
        <dbReference type="ARBA" id="ARBA00022840"/>
    </source>
</evidence>
<dbReference type="InterPro" id="IPR042197">
    <property type="entry name" value="Apaf_helical"/>
</dbReference>